<reference evidence="2" key="1">
    <citation type="submission" date="2023-06" db="EMBL/GenBank/DDBJ databases">
        <title>Phylogenetic Diversity of Rhizobium strains.</title>
        <authorList>
            <person name="Moura F.T."/>
            <person name="Helene L.C.F."/>
            <person name="Hungria M."/>
        </authorList>
    </citation>
    <scope>NUCLEOTIDE SEQUENCE</scope>
    <source>
        <strain evidence="2">CCGE526</strain>
    </source>
</reference>
<feature type="transmembrane region" description="Helical" evidence="1">
    <location>
        <begin position="76"/>
        <end position="94"/>
    </location>
</feature>
<feature type="transmembrane region" description="Helical" evidence="1">
    <location>
        <begin position="52"/>
        <end position="69"/>
    </location>
</feature>
<keyword evidence="3" id="KW-1185">Reference proteome</keyword>
<evidence type="ECO:0000313" key="3">
    <source>
        <dbReference type="Proteomes" id="UP001172645"/>
    </source>
</evidence>
<dbReference type="RefSeq" id="WP_285870462.1">
    <property type="nucleotide sequence ID" value="NZ_JARFYM010000017.1"/>
</dbReference>
<protein>
    <submittedName>
        <fullName evidence="2">Uncharacterized protein</fullName>
    </submittedName>
</protein>
<evidence type="ECO:0000313" key="2">
    <source>
        <dbReference type="EMBL" id="MDL2401270.1"/>
    </source>
</evidence>
<evidence type="ECO:0000256" key="1">
    <source>
        <dbReference type="SAM" id="Phobius"/>
    </source>
</evidence>
<accession>A0ABT7JZU4</accession>
<feature type="transmembrane region" description="Helical" evidence="1">
    <location>
        <begin position="114"/>
        <end position="137"/>
    </location>
</feature>
<sequence length="247" mass="25596">MTKKFFAALRHHIGDIIPPIPVLLVSAIVLFFAAAGFVLAADGGTISPPLGMLSYAPTVLIVAAMLVICYPLGRRVIGATVAAFLSISMIAHAADAAPATTSIADQIVGYGIDTVVGLLGLAGAWIVKEIISLLGLFKITASQDVERNLRDVLHFAAENGLKFAFAKAGLPPSVNPTADVIADAMFYVQGHAPDALDKLSVDEEALHRLILSKLPEMASWFGPAEAVVTEPVNSPAPVAAAPAPAAT</sequence>
<keyword evidence="1" id="KW-0472">Membrane</keyword>
<name>A0ABT7JZU4_9HYPH</name>
<proteinExistence type="predicted"/>
<dbReference type="EMBL" id="JARFYM010000017">
    <property type="protein sequence ID" value="MDL2401270.1"/>
    <property type="molecule type" value="Genomic_DNA"/>
</dbReference>
<dbReference type="Proteomes" id="UP001172645">
    <property type="component" value="Unassembled WGS sequence"/>
</dbReference>
<organism evidence="2 3">
    <name type="scientific">Rhizobium mayense</name>
    <dbReference type="NCBI Taxonomy" id="1312184"/>
    <lineage>
        <taxon>Bacteria</taxon>
        <taxon>Pseudomonadati</taxon>
        <taxon>Pseudomonadota</taxon>
        <taxon>Alphaproteobacteria</taxon>
        <taxon>Hyphomicrobiales</taxon>
        <taxon>Rhizobiaceae</taxon>
        <taxon>Rhizobium/Agrobacterium group</taxon>
        <taxon>Rhizobium</taxon>
    </lineage>
</organism>
<keyword evidence="1" id="KW-0812">Transmembrane</keyword>
<feature type="transmembrane region" description="Helical" evidence="1">
    <location>
        <begin position="20"/>
        <end position="40"/>
    </location>
</feature>
<keyword evidence="1" id="KW-1133">Transmembrane helix</keyword>
<comment type="caution">
    <text evidence="2">The sequence shown here is derived from an EMBL/GenBank/DDBJ whole genome shotgun (WGS) entry which is preliminary data.</text>
</comment>
<gene>
    <name evidence="2" type="ORF">PY649_20395</name>
</gene>